<dbReference type="PANTHER" id="PTHR47170:SF2">
    <property type="entry name" value="MALONYL-COA:ACP TRANSACYLASE (MAT) DOMAIN-CONTAINING PROTEIN"/>
    <property type="match status" value="1"/>
</dbReference>
<dbReference type="InterPro" id="IPR016035">
    <property type="entry name" value="Acyl_Trfase/lysoPLipase"/>
</dbReference>
<proteinExistence type="inferred from homology"/>
<dbReference type="PANTHER" id="PTHR47170">
    <property type="entry name" value="MALONYL-COA ACP TRANSACYLASE, ACP-BINDING"/>
    <property type="match status" value="1"/>
</dbReference>
<dbReference type="InterPro" id="IPR024925">
    <property type="entry name" value="Malonyl_CoA-ACP_transAc"/>
</dbReference>
<protein>
    <submittedName>
        <fullName evidence="3">Malonyl-CoA-acyl carrier protein transacylase, mitochondrial-like</fullName>
    </submittedName>
</protein>
<dbReference type="PIRSF" id="PIRSF000446">
    <property type="entry name" value="Mct"/>
    <property type="match status" value="1"/>
</dbReference>
<comment type="caution">
    <text evidence="3">The sequence shown here is derived from an EMBL/GenBank/DDBJ whole genome shotgun (WGS) entry which is preliminary data.</text>
</comment>
<dbReference type="Gene3D" id="3.30.70.250">
    <property type="entry name" value="Malonyl-CoA ACP transacylase, ACP-binding"/>
    <property type="match status" value="1"/>
</dbReference>
<keyword evidence="4" id="KW-1185">Reference proteome</keyword>
<dbReference type="SUPFAM" id="SSF52151">
    <property type="entry name" value="FabD/lysophospholipase-like"/>
    <property type="match status" value="1"/>
</dbReference>
<dbReference type="InterPro" id="IPR052760">
    <property type="entry name" value="Mitochondrial_malonyltrans"/>
</dbReference>
<reference evidence="3 4" key="1">
    <citation type="journal article" date="2023" name="BMC Biol.">
        <title>The compact genome of the sponge Oopsacas minuta (Hexactinellida) is lacking key metazoan core genes.</title>
        <authorList>
            <person name="Santini S."/>
            <person name="Schenkelaars Q."/>
            <person name="Jourda C."/>
            <person name="Duchesne M."/>
            <person name="Belahbib H."/>
            <person name="Rocher C."/>
            <person name="Selva M."/>
            <person name="Riesgo A."/>
            <person name="Vervoort M."/>
            <person name="Leys S.P."/>
            <person name="Kodjabachian L."/>
            <person name="Le Bivic A."/>
            <person name="Borchiellini C."/>
            <person name="Claverie J.M."/>
            <person name="Renard E."/>
        </authorList>
    </citation>
    <scope>NUCLEOTIDE SEQUENCE [LARGE SCALE GENOMIC DNA]</scope>
    <source>
        <strain evidence="3">SPO-2</strain>
    </source>
</reference>
<dbReference type="EMBL" id="JAKMXF010000321">
    <property type="protein sequence ID" value="KAI6649323.1"/>
    <property type="molecule type" value="Genomic_DNA"/>
</dbReference>
<feature type="domain" description="Malonyl-CoA:ACP transacylase (MAT)" evidence="2">
    <location>
        <begin position="6"/>
        <end position="303"/>
    </location>
</feature>
<evidence type="ECO:0000256" key="1">
    <source>
        <dbReference type="ARBA" id="ARBA00008217"/>
    </source>
</evidence>
<organism evidence="3 4">
    <name type="scientific">Oopsacas minuta</name>
    <dbReference type="NCBI Taxonomy" id="111878"/>
    <lineage>
        <taxon>Eukaryota</taxon>
        <taxon>Metazoa</taxon>
        <taxon>Porifera</taxon>
        <taxon>Hexactinellida</taxon>
        <taxon>Hexasterophora</taxon>
        <taxon>Lyssacinosida</taxon>
        <taxon>Leucopsacidae</taxon>
        <taxon>Oopsacas</taxon>
    </lineage>
</organism>
<dbReference type="GO" id="GO:0016740">
    <property type="term" value="F:transferase activity"/>
    <property type="evidence" value="ECO:0007669"/>
    <property type="project" value="InterPro"/>
</dbReference>
<accession>A0AAV7JKI3</accession>
<dbReference type="Gene3D" id="3.40.366.10">
    <property type="entry name" value="Malonyl-Coenzyme A Acyl Carrier Protein, domain 2"/>
    <property type="match status" value="1"/>
</dbReference>
<evidence type="ECO:0000313" key="3">
    <source>
        <dbReference type="EMBL" id="KAI6649323.1"/>
    </source>
</evidence>
<dbReference type="Pfam" id="PF00698">
    <property type="entry name" value="Acyl_transf_1"/>
    <property type="match status" value="1"/>
</dbReference>
<gene>
    <name evidence="3" type="ORF">LOD99_11689</name>
</gene>
<dbReference type="AlphaFoldDB" id="A0AAV7JKI3"/>
<dbReference type="SMART" id="SM00827">
    <property type="entry name" value="PKS_AT"/>
    <property type="match status" value="1"/>
</dbReference>
<evidence type="ECO:0000313" key="4">
    <source>
        <dbReference type="Proteomes" id="UP001165289"/>
    </source>
</evidence>
<dbReference type="InterPro" id="IPR014043">
    <property type="entry name" value="Acyl_transferase_dom"/>
</dbReference>
<sequence length="303" mass="33173">MSVIGLFPGQGAQHIGMLRHSLTLPSVQSLCKLASDTLGYDLAEICKSGPHDKLNKTEYCQPATLLASLSSHEIYTQSHNTLSALAGFSVGEISALAVSKSISYSNAFLFVKHRAEAMQEASDTTSSAMLSISGINVTTVQSILEEYNREKHVDLYAVIANYLAENTCAISLAKSDINKLSDRFTTAGARGIKLIPVSGGFHSQFMSSATEKILEIVSKIDVQLPTTPVYSNLTAQPYSSVEEISDSLVLQMTRPVQWYEIMKRLIERYQKAEFVELGFGKQLLSLLARIDRNAYKLATNIPP</sequence>
<dbReference type="InterPro" id="IPR001227">
    <property type="entry name" value="Ac_transferase_dom_sf"/>
</dbReference>
<evidence type="ECO:0000259" key="2">
    <source>
        <dbReference type="SMART" id="SM00827"/>
    </source>
</evidence>
<comment type="similarity">
    <text evidence="1">Belongs to the FabD family.</text>
</comment>
<name>A0AAV7JKI3_9METZ</name>
<dbReference type="Proteomes" id="UP001165289">
    <property type="component" value="Unassembled WGS sequence"/>
</dbReference>